<dbReference type="SMART" id="SM00248">
    <property type="entry name" value="ANK"/>
    <property type="match status" value="5"/>
</dbReference>
<dbReference type="InterPro" id="IPR036770">
    <property type="entry name" value="Ankyrin_rpt-contain_sf"/>
</dbReference>
<comment type="caution">
    <text evidence="2">The sequence shown here is derived from an EMBL/GenBank/DDBJ whole genome shotgun (WGS) entry which is preliminary data.</text>
</comment>
<evidence type="ECO:0000313" key="2">
    <source>
        <dbReference type="EMBL" id="MVM29056.1"/>
    </source>
</evidence>
<dbReference type="PANTHER" id="PTHR24133">
    <property type="entry name" value="ANKYRIN DOMAIN-CONTAINING"/>
    <property type="match status" value="1"/>
</dbReference>
<dbReference type="Gene3D" id="1.25.40.20">
    <property type="entry name" value="Ankyrin repeat-containing domain"/>
    <property type="match status" value="2"/>
</dbReference>
<dbReference type="PROSITE" id="PS50088">
    <property type="entry name" value="ANK_REPEAT"/>
    <property type="match status" value="2"/>
</dbReference>
<dbReference type="RefSeq" id="WP_157583136.1">
    <property type="nucleotide sequence ID" value="NZ_WPIN01000001.1"/>
</dbReference>
<dbReference type="InterPro" id="IPR052391">
    <property type="entry name" value="E3_Ligase-Neurotoxin"/>
</dbReference>
<dbReference type="Pfam" id="PF13637">
    <property type="entry name" value="Ank_4"/>
    <property type="match status" value="1"/>
</dbReference>
<dbReference type="PROSITE" id="PS50297">
    <property type="entry name" value="ANK_REP_REGION"/>
    <property type="match status" value="1"/>
</dbReference>
<gene>
    <name evidence="2" type="ORF">GO755_03360</name>
</gene>
<feature type="repeat" description="ANK" evidence="1">
    <location>
        <begin position="319"/>
        <end position="351"/>
    </location>
</feature>
<dbReference type="Proteomes" id="UP000436006">
    <property type="component" value="Unassembled WGS sequence"/>
</dbReference>
<accession>A0A7K1S5X9</accession>
<keyword evidence="1" id="KW-0040">ANK repeat</keyword>
<dbReference type="SUPFAM" id="SSF48403">
    <property type="entry name" value="Ankyrin repeat"/>
    <property type="match status" value="1"/>
</dbReference>
<name>A0A7K1S5X9_9BACT</name>
<protein>
    <submittedName>
        <fullName evidence="2">Ankyrin repeat domain-containing protein</fullName>
    </submittedName>
</protein>
<evidence type="ECO:0000256" key="1">
    <source>
        <dbReference type="PROSITE-ProRule" id="PRU00023"/>
    </source>
</evidence>
<sequence>MPPIQPLPFDAPLSHYEKQAEEVLTSYQSGNSSFIRQFNEHHLSFRNWSKATNQDGEFNLNDSQQLVARLYGFETWEKLIEYINDVTQADSSVWQFESAVEAIINGETTTLDSLLRANPTLIRMRSTRVHRAMLLHYIGANGVENYRQKSPRNAVDVARILLKAGAEVDALADTYGKGTTLGLVATSIHPKQAGVQIPLIDTLLNYGADIDCTPTGWPPLMAALANGCPEAAETLRRNGARIDSIVAAAGLGRLKLVKSFFSEDGQYFPNESDTSVWGVPKEPTAQLERAFLYACTYGHITVAEFLLSKGVNPNAQDTDGQTSLHVAVLSGQLDMVKWLIDRNTPLEVKNGYGGTVLSQALWCVVNGNPDLDYVPIVEVLLNAGALIEPGTLDWLAQQDTLSPTKRTRIEEVFRKHGANS</sequence>
<dbReference type="AlphaFoldDB" id="A0A7K1S5X9"/>
<dbReference type="InterPro" id="IPR002110">
    <property type="entry name" value="Ankyrin_rpt"/>
</dbReference>
<reference evidence="2 3" key="1">
    <citation type="submission" date="2019-12" db="EMBL/GenBank/DDBJ databases">
        <title>Spirosoma sp. HMF4905 genome sequencing and assembly.</title>
        <authorList>
            <person name="Kang H."/>
            <person name="Cha I."/>
            <person name="Kim H."/>
            <person name="Joh K."/>
        </authorList>
    </citation>
    <scope>NUCLEOTIDE SEQUENCE [LARGE SCALE GENOMIC DNA]</scope>
    <source>
        <strain evidence="2 3">HMF4905</strain>
    </source>
</reference>
<keyword evidence="3" id="KW-1185">Reference proteome</keyword>
<dbReference type="EMBL" id="WPIN01000001">
    <property type="protein sequence ID" value="MVM29056.1"/>
    <property type="molecule type" value="Genomic_DNA"/>
</dbReference>
<proteinExistence type="predicted"/>
<feature type="repeat" description="ANK" evidence="1">
    <location>
        <begin position="286"/>
        <end position="318"/>
    </location>
</feature>
<dbReference type="PANTHER" id="PTHR24133:SF40">
    <property type="entry name" value="ANKYRIN REPEAT DOMAIN 44"/>
    <property type="match status" value="1"/>
</dbReference>
<evidence type="ECO:0000313" key="3">
    <source>
        <dbReference type="Proteomes" id="UP000436006"/>
    </source>
</evidence>
<organism evidence="2 3">
    <name type="scientific">Spirosoma arboris</name>
    <dbReference type="NCBI Taxonomy" id="2682092"/>
    <lineage>
        <taxon>Bacteria</taxon>
        <taxon>Pseudomonadati</taxon>
        <taxon>Bacteroidota</taxon>
        <taxon>Cytophagia</taxon>
        <taxon>Cytophagales</taxon>
        <taxon>Cytophagaceae</taxon>
        <taxon>Spirosoma</taxon>
    </lineage>
</organism>